<dbReference type="Proteomes" id="UP001156831">
    <property type="component" value="Unassembled WGS sequence"/>
</dbReference>
<gene>
    <name evidence="2" type="ORF">QFW80_07340</name>
</gene>
<name>A0ABT6JJX9_9GAMM</name>
<reference evidence="2 3" key="1">
    <citation type="submission" date="2023-04" db="EMBL/GenBank/DDBJ databases">
        <title>Luteimonas sp. M1R5S18.</title>
        <authorList>
            <person name="Sun J.-Q."/>
        </authorList>
    </citation>
    <scope>NUCLEOTIDE SEQUENCE [LARGE SCALE GENOMIC DNA]</scope>
    <source>
        <strain evidence="2 3">M1R5S18</strain>
    </source>
</reference>
<dbReference type="PROSITE" id="PS51257">
    <property type="entry name" value="PROKAR_LIPOPROTEIN"/>
    <property type="match status" value="1"/>
</dbReference>
<accession>A0ABT6JJX9</accession>
<proteinExistence type="predicted"/>
<protein>
    <recommendedName>
        <fullName evidence="4">Thioredoxin domain-containing protein</fullName>
    </recommendedName>
</protein>
<evidence type="ECO:0008006" key="4">
    <source>
        <dbReference type="Google" id="ProtNLM"/>
    </source>
</evidence>
<evidence type="ECO:0000313" key="2">
    <source>
        <dbReference type="EMBL" id="MDH5830331.1"/>
    </source>
</evidence>
<feature type="signal peptide" evidence="1">
    <location>
        <begin position="1"/>
        <end position="18"/>
    </location>
</feature>
<keyword evidence="1" id="KW-0732">Signal</keyword>
<sequence length="306" mass="33605">MIRTVATRAIRIPGILLAVTLAVSCAASTAGQHMPARSLDRFEAVIAHAPDVATDVERARQVLLAYRTLVQPLVANGPRLSESAMQRMFGTVYAAYFYTLSDEVLADLETPFDQLRSMDRVTTEDVRHFHGALVGGRRLDRANALAQEFGTGDDLPPMVVRMDAAEGPRIIRFTSEETAVVEPWQDRGLALLMTAHPGCGFSRRVLAAIRQDGALSQWVAAHGVLLAPQDLTGDLRVYSRWALGNADLPVRIAYRRDDFGSIDSWATPNFYVLKDGEVIARLEGWPKGRTTASVRQLLQTAGVRIP</sequence>
<comment type="caution">
    <text evidence="2">The sequence shown here is derived from an EMBL/GenBank/DDBJ whole genome shotgun (WGS) entry which is preliminary data.</text>
</comment>
<organism evidence="2 3">
    <name type="scientific">Luteimonas rhizosphaericola</name>
    <dbReference type="NCBI Taxonomy" id="3042024"/>
    <lineage>
        <taxon>Bacteria</taxon>
        <taxon>Pseudomonadati</taxon>
        <taxon>Pseudomonadota</taxon>
        <taxon>Gammaproteobacteria</taxon>
        <taxon>Lysobacterales</taxon>
        <taxon>Lysobacteraceae</taxon>
        <taxon>Luteimonas</taxon>
    </lineage>
</organism>
<dbReference type="RefSeq" id="WP_280600942.1">
    <property type="nucleotide sequence ID" value="NZ_JARXRN010000021.1"/>
</dbReference>
<evidence type="ECO:0000256" key="1">
    <source>
        <dbReference type="SAM" id="SignalP"/>
    </source>
</evidence>
<keyword evidence="3" id="KW-1185">Reference proteome</keyword>
<feature type="chain" id="PRO_5045369530" description="Thioredoxin domain-containing protein" evidence="1">
    <location>
        <begin position="19"/>
        <end position="306"/>
    </location>
</feature>
<evidence type="ECO:0000313" key="3">
    <source>
        <dbReference type="Proteomes" id="UP001156831"/>
    </source>
</evidence>
<dbReference type="EMBL" id="JARXRN010000021">
    <property type="protein sequence ID" value="MDH5830331.1"/>
    <property type="molecule type" value="Genomic_DNA"/>
</dbReference>